<name>I0LAM1_9ACTN</name>
<dbReference type="InterPro" id="IPR000878">
    <property type="entry name" value="4pyrrol_Mease"/>
</dbReference>
<dbReference type="InterPro" id="IPR036291">
    <property type="entry name" value="NAD(P)-bd_dom_sf"/>
</dbReference>
<keyword evidence="10" id="KW-0511">Multifunctional enzyme</keyword>
<dbReference type="GO" id="GO:0009236">
    <property type="term" value="P:cobalamin biosynthetic process"/>
    <property type="evidence" value="ECO:0007669"/>
    <property type="project" value="UniProtKB-KW"/>
</dbReference>
<dbReference type="RefSeq" id="WP_007464232.1">
    <property type="nucleotide sequence ID" value="NZ_HF570108.1"/>
</dbReference>
<dbReference type="PROSITE" id="PS00839">
    <property type="entry name" value="SUMT_1"/>
    <property type="match status" value="1"/>
</dbReference>
<dbReference type="PANTHER" id="PTHR45790">
    <property type="entry name" value="SIROHEME SYNTHASE-RELATED"/>
    <property type="match status" value="1"/>
</dbReference>
<dbReference type="CDD" id="cd11642">
    <property type="entry name" value="SUMT"/>
    <property type="match status" value="1"/>
</dbReference>
<evidence type="ECO:0000256" key="7">
    <source>
        <dbReference type="ARBA" id="ARBA00023027"/>
    </source>
</evidence>
<dbReference type="AlphaFoldDB" id="I0LAM1"/>
<evidence type="ECO:0000256" key="10">
    <source>
        <dbReference type="ARBA" id="ARBA00023268"/>
    </source>
</evidence>
<dbReference type="GO" id="GO:0043115">
    <property type="term" value="F:precorrin-2 dehydrogenase activity"/>
    <property type="evidence" value="ECO:0007669"/>
    <property type="project" value="UniProtKB-EC"/>
</dbReference>
<keyword evidence="16" id="KW-1185">Reference proteome</keyword>
<evidence type="ECO:0000256" key="3">
    <source>
        <dbReference type="ARBA" id="ARBA00022603"/>
    </source>
</evidence>
<dbReference type="Gene3D" id="3.40.1010.10">
    <property type="entry name" value="Cobalt-precorrin-4 Transmethylase, Domain 1"/>
    <property type="match status" value="1"/>
</dbReference>
<keyword evidence="2" id="KW-0169">Cobalamin biosynthesis</keyword>
<dbReference type="NCBIfam" id="NF004790">
    <property type="entry name" value="PRK06136.1"/>
    <property type="match status" value="1"/>
</dbReference>
<organism evidence="15 16">
    <name type="scientific">Micromonospora lupini str. Lupac 08</name>
    <dbReference type="NCBI Taxonomy" id="1150864"/>
    <lineage>
        <taxon>Bacteria</taxon>
        <taxon>Bacillati</taxon>
        <taxon>Actinomycetota</taxon>
        <taxon>Actinomycetes</taxon>
        <taxon>Micromonosporales</taxon>
        <taxon>Micromonosporaceae</taxon>
        <taxon>Micromonospora</taxon>
    </lineage>
</organism>
<dbReference type="GO" id="GO:0004851">
    <property type="term" value="F:uroporphyrin-III C-methyltransferase activity"/>
    <property type="evidence" value="ECO:0007669"/>
    <property type="project" value="UniProtKB-EC"/>
</dbReference>
<dbReference type="eggNOG" id="COG0007">
    <property type="taxonomic scope" value="Bacteria"/>
</dbReference>
<keyword evidence="8 15" id="KW-0456">Lyase</keyword>
<evidence type="ECO:0000256" key="4">
    <source>
        <dbReference type="ARBA" id="ARBA00022679"/>
    </source>
</evidence>
<dbReference type="SUPFAM" id="SSF51735">
    <property type="entry name" value="NAD(P)-binding Rossmann-fold domains"/>
    <property type="match status" value="1"/>
</dbReference>
<dbReference type="InterPro" id="IPR003043">
    <property type="entry name" value="Uropor_MeTrfase_CS"/>
</dbReference>
<dbReference type="NCBIfam" id="TIGR01469">
    <property type="entry name" value="cobA_cysG_Cterm"/>
    <property type="match status" value="1"/>
</dbReference>
<dbReference type="EC" id="2.1.1.107" evidence="15"/>
<comment type="caution">
    <text evidence="15">The sequence shown here is derived from an EMBL/GenBank/DDBJ whole genome shotgun (WGS) entry which is preliminary data.</text>
</comment>
<dbReference type="InterPro" id="IPR035996">
    <property type="entry name" value="4pyrrol_Methylase_sf"/>
</dbReference>
<evidence type="ECO:0000256" key="13">
    <source>
        <dbReference type="SAM" id="MobiDB-lite"/>
    </source>
</evidence>
<dbReference type="InterPro" id="IPR006366">
    <property type="entry name" value="CobA/CysG_C"/>
</dbReference>
<dbReference type="InterPro" id="IPR050161">
    <property type="entry name" value="Siro_Cobalamin_biosynth"/>
</dbReference>
<accession>I0LAM1</accession>
<gene>
    <name evidence="15" type="primary">cysG</name>
    <name evidence="15" type="ORF">MILUP08_45761</name>
</gene>
<dbReference type="InterPro" id="IPR014776">
    <property type="entry name" value="4pyrrole_Mease_sub2"/>
</dbReference>
<evidence type="ECO:0000256" key="5">
    <source>
        <dbReference type="ARBA" id="ARBA00022691"/>
    </source>
</evidence>
<dbReference type="EC" id="1.-.-.-" evidence="15"/>
<dbReference type="NCBIfam" id="TIGR01470">
    <property type="entry name" value="cysG_Nterm"/>
    <property type="match status" value="1"/>
</dbReference>
<evidence type="ECO:0000256" key="12">
    <source>
        <dbReference type="PIRSR" id="PIRSR036426-1"/>
    </source>
</evidence>
<keyword evidence="7" id="KW-0520">NAD</keyword>
<keyword evidence="4 15" id="KW-0808">Transferase</keyword>
<evidence type="ECO:0000313" key="16">
    <source>
        <dbReference type="Proteomes" id="UP000003448"/>
    </source>
</evidence>
<evidence type="ECO:0000313" key="15">
    <source>
        <dbReference type="EMBL" id="CCH20868.1"/>
    </source>
</evidence>
<feature type="active site" description="Proton acceptor" evidence="12">
    <location>
        <position position="219"/>
    </location>
</feature>
<sequence length="426" mass="43641">MSASPYPLGLRLDGRRVVVVGGGAVATRRVPALLDAGADVLLVAPELTPALQARVDAGRLHWVPRRFVPEDLDGAWLVQVAIDDQMAAAAVSAVAAERRIFCVRADDRTAATAWTPAVTRHGPVTVAVLGGGDPRRAMTVRDAIRDLLAARLAPDGVAPGGVAPDGVASAQDRPDAPTGTSGGRRAGRVSLVGAGPGDPELITVRGWRLLTEADVVVADRLVPGLLLDELRADVELVDASKIPYGPSRAQEEINRILVDRALAGAVVVRLKGGDPYVFGRGGEELLACAEAGVPVTVVPGVTSSIAAPAAAGIPVTHRGVAHEFTVVSGHVAPDSPASLVRWDALAGLRGTLVILMGLKNLAAITATLIAHGRSPQTPAAVVQEATTGTQRVLRSTLGAVAADLLAADLRPPAVVVVGDVVDALDA</sequence>
<keyword evidence="5" id="KW-0949">S-adenosyl-L-methionine</keyword>
<dbReference type="Pfam" id="PF13241">
    <property type="entry name" value="NAD_binding_7"/>
    <property type="match status" value="1"/>
</dbReference>
<comment type="catalytic activity">
    <reaction evidence="11">
        <text>precorrin-2 + NAD(+) = sirohydrochlorin + NADH + 2 H(+)</text>
        <dbReference type="Rhea" id="RHEA:15613"/>
        <dbReference type="ChEBI" id="CHEBI:15378"/>
        <dbReference type="ChEBI" id="CHEBI:57540"/>
        <dbReference type="ChEBI" id="CHEBI:57945"/>
        <dbReference type="ChEBI" id="CHEBI:58351"/>
        <dbReference type="ChEBI" id="CHEBI:58827"/>
        <dbReference type="EC" id="1.3.1.76"/>
    </reaction>
</comment>
<dbReference type="EMBL" id="CAIE01000039">
    <property type="protein sequence ID" value="CCH20868.1"/>
    <property type="molecule type" value="Genomic_DNA"/>
</dbReference>
<evidence type="ECO:0000256" key="1">
    <source>
        <dbReference type="ARBA" id="ARBA00005010"/>
    </source>
</evidence>
<dbReference type="FunFam" id="3.30.950.10:FF:000001">
    <property type="entry name" value="Siroheme synthase"/>
    <property type="match status" value="1"/>
</dbReference>
<keyword evidence="6 15" id="KW-0560">Oxidoreductase</keyword>
<keyword evidence="9" id="KW-0627">Porphyrin biosynthesis</keyword>
<dbReference type="eggNOG" id="COG1648">
    <property type="taxonomic scope" value="Bacteria"/>
</dbReference>
<evidence type="ECO:0000256" key="6">
    <source>
        <dbReference type="ARBA" id="ARBA00023002"/>
    </source>
</evidence>
<evidence type="ECO:0000256" key="9">
    <source>
        <dbReference type="ARBA" id="ARBA00023244"/>
    </source>
</evidence>
<evidence type="ECO:0000256" key="8">
    <source>
        <dbReference type="ARBA" id="ARBA00023239"/>
    </source>
</evidence>
<dbReference type="UniPathway" id="UPA00262">
    <property type="reaction ID" value="UER00222"/>
</dbReference>
<dbReference type="GO" id="GO:0032259">
    <property type="term" value="P:methylation"/>
    <property type="evidence" value="ECO:0007669"/>
    <property type="project" value="UniProtKB-KW"/>
</dbReference>
<evidence type="ECO:0000256" key="11">
    <source>
        <dbReference type="ARBA" id="ARBA00047561"/>
    </source>
</evidence>
<dbReference type="Proteomes" id="UP000003448">
    <property type="component" value="Unassembled WGS sequence"/>
</dbReference>
<dbReference type="Pfam" id="PF00590">
    <property type="entry name" value="TP_methylase"/>
    <property type="match status" value="1"/>
</dbReference>
<dbReference type="GO" id="GO:0051287">
    <property type="term" value="F:NAD binding"/>
    <property type="evidence" value="ECO:0007669"/>
    <property type="project" value="InterPro"/>
</dbReference>
<evidence type="ECO:0000256" key="2">
    <source>
        <dbReference type="ARBA" id="ARBA00022573"/>
    </source>
</evidence>
<dbReference type="PANTHER" id="PTHR45790:SF3">
    <property type="entry name" value="S-ADENOSYL-L-METHIONINE-DEPENDENT UROPORPHYRINOGEN III METHYLTRANSFERASE, CHLOROPLASTIC"/>
    <property type="match status" value="1"/>
</dbReference>
<proteinExistence type="predicted"/>
<dbReference type="EC" id="4.99.1.-" evidence="15"/>
<keyword evidence="3 15" id="KW-0489">Methyltransferase</keyword>
<dbReference type="Gene3D" id="3.30.950.10">
    <property type="entry name" value="Methyltransferase, Cobalt-precorrin-4 Transmethylase, Domain 2"/>
    <property type="match status" value="1"/>
</dbReference>
<reference evidence="16" key="1">
    <citation type="journal article" date="2012" name="J. Bacteriol.">
        <title>Genome Sequence of Micromonospora lupini Lupac 08, Isolated from Root Nodules of Lupinus angustifolius.</title>
        <authorList>
            <person name="Alonso-Vega P."/>
            <person name="Normand P."/>
            <person name="Bacigalupe R."/>
            <person name="Pujic P."/>
            <person name="Lajus A."/>
            <person name="Vallenet D."/>
            <person name="Carro L."/>
            <person name="Coll P."/>
            <person name="Trujillo M.E."/>
        </authorList>
    </citation>
    <scope>NUCLEOTIDE SEQUENCE [LARGE SCALE GENOMIC DNA]</scope>
    <source>
        <strain evidence="16">Lupac 08</strain>
    </source>
</reference>
<dbReference type="Gene3D" id="3.40.50.720">
    <property type="entry name" value="NAD(P)-binding Rossmann-like Domain"/>
    <property type="match status" value="1"/>
</dbReference>
<protein>
    <submittedName>
        <fullName evidence="15">Uroporphyrin-III C-methyltransferase</fullName>
        <ecNumber evidence="15">1.-.-.-</ecNumber>
        <ecNumber evidence="15">2.1.1.107</ecNumber>
        <ecNumber evidence="15">4.99.1.-</ecNumber>
    </submittedName>
</protein>
<comment type="pathway">
    <text evidence="1">Porphyrin-containing compound metabolism; siroheme biosynthesis; sirohydrochlorin from precorrin-2: step 1/1.</text>
</comment>
<dbReference type="InterPro" id="IPR014777">
    <property type="entry name" value="4pyrrole_Mease_sub1"/>
</dbReference>
<feature type="region of interest" description="Disordered" evidence="13">
    <location>
        <begin position="160"/>
        <end position="190"/>
    </location>
</feature>
<feature type="active site" description="Proton donor" evidence="12">
    <location>
        <position position="241"/>
    </location>
</feature>
<evidence type="ECO:0000259" key="14">
    <source>
        <dbReference type="Pfam" id="PF00590"/>
    </source>
</evidence>
<dbReference type="OrthoDB" id="9815856at2"/>
<dbReference type="GO" id="GO:0019354">
    <property type="term" value="P:siroheme biosynthetic process"/>
    <property type="evidence" value="ECO:0007669"/>
    <property type="project" value="UniProtKB-UniPathway"/>
</dbReference>
<feature type="domain" description="Tetrapyrrole methylase" evidence="14">
    <location>
        <begin position="189"/>
        <end position="400"/>
    </location>
</feature>
<dbReference type="InterPro" id="IPR006367">
    <property type="entry name" value="Sirohaem_synthase_N"/>
</dbReference>
<dbReference type="GO" id="GO:0051266">
    <property type="term" value="F:sirohydrochlorin ferrochelatase activity"/>
    <property type="evidence" value="ECO:0007669"/>
    <property type="project" value="InterPro"/>
</dbReference>
<dbReference type="InterPro" id="IPR012409">
    <property type="entry name" value="Sirohaem_synth"/>
</dbReference>
<dbReference type="FunFam" id="3.40.1010.10:FF:000001">
    <property type="entry name" value="Siroheme synthase"/>
    <property type="match status" value="1"/>
</dbReference>
<dbReference type="SUPFAM" id="SSF53790">
    <property type="entry name" value="Tetrapyrrole methylase"/>
    <property type="match status" value="1"/>
</dbReference>
<dbReference type="STRING" id="1150864.MILUP08_45761"/>
<dbReference type="PIRSF" id="PIRSF036426">
    <property type="entry name" value="Sirohaem_synth"/>
    <property type="match status" value="1"/>
</dbReference>